<dbReference type="AlphaFoldDB" id="A0A327QQN3"/>
<accession>A0A327QQN3</accession>
<reference evidence="1 2" key="1">
    <citation type="submission" date="2018-06" db="EMBL/GenBank/DDBJ databases">
        <title>Genomic Encyclopedia of Archaeal and Bacterial Type Strains, Phase II (KMG-II): from individual species to whole genera.</title>
        <authorList>
            <person name="Goeker M."/>
        </authorList>
    </citation>
    <scope>NUCLEOTIDE SEQUENCE [LARGE SCALE GENOMIC DNA]</scope>
    <source>
        <strain evidence="1 2">DSM 23857</strain>
    </source>
</reference>
<keyword evidence="1" id="KW-0240">DNA-directed RNA polymerase</keyword>
<dbReference type="InterPro" id="IPR013324">
    <property type="entry name" value="RNA_pol_sigma_r3/r4-like"/>
</dbReference>
<evidence type="ECO:0000313" key="1">
    <source>
        <dbReference type="EMBL" id="RAJ06859.1"/>
    </source>
</evidence>
<dbReference type="SUPFAM" id="SSF88659">
    <property type="entry name" value="Sigma3 and sigma4 domains of RNA polymerase sigma factors"/>
    <property type="match status" value="1"/>
</dbReference>
<proteinExistence type="predicted"/>
<dbReference type="Proteomes" id="UP000249547">
    <property type="component" value="Unassembled WGS sequence"/>
</dbReference>
<name>A0A327QQN3_9BACT</name>
<organism evidence="1 2">
    <name type="scientific">Chitinophaga skermanii</name>
    <dbReference type="NCBI Taxonomy" id="331697"/>
    <lineage>
        <taxon>Bacteria</taxon>
        <taxon>Pseudomonadati</taxon>
        <taxon>Bacteroidota</taxon>
        <taxon>Chitinophagia</taxon>
        <taxon>Chitinophagales</taxon>
        <taxon>Chitinophagaceae</taxon>
        <taxon>Chitinophaga</taxon>
    </lineage>
</organism>
<gene>
    <name evidence="1" type="ORF">LX64_01987</name>
</gene>
<evidence type="ECO:0000313" key="2">
    <source>
        <dbReference type="Proteomes" id="UP000249547"/>
    </source>
</evidence>
<keyword evidence="2" id="KW-1185">Reference proteome</keyword>
<comment type="caution">
    <text evidence="1">The sequence shown here is derived from an EMBL/GenBank/DDBJ whole genome shotgun (WGS) entry which is preliminary data.</text>
</comment>
<dbReference type="RefSeq" id="WP_111597443.1">
    <property type="nucleotide sequence ID" value="NZ_QLLL01000003.1"/>
</dbReference>
<dbReference type="OrthoDB" id="668221at2"/>
<dbReference type="GO" id="GO:0000428">
    <property type="term" value="C:DNA-directed RNA polymerase complex"/>
    <property type="evidence" value="ECO:0007669"/>
    <property type="project" value="UniProtKB-KW"/>
</dbReference>
<protein>
    <submittedName>
        <fullName evidence="1">DNA-directed RNA polymerase specialized sigma24 family protein</fullName>
    </submittedName>
</protein>
<dbReference type="EMBL" id="QLLL01000003">
    <property type="protein sequence ID" value="RAJ06859.1"/>
    <property type="molecule type" value="Genomic_DNA"/>
</dbReference>
<keyword evidence="1" id="KW-0804">Transcription</keyword>
<sequence>MQLLLQNLPDKELISRVKRSNDREAAAVLLSRYSHLLAAVCLPKLNKEKSASVVYPSLLQYMNSALSVQSIYKVNEWMQQIVHAYFSRNVKSDTTLPSRQFQALYRLENRVDNAGNNPIEKEALLTQLKQALKSLNPDELYIAKAFYADQKSFDQIATSKDITIDKVRNTLKGVKKKIALTLMDQAYEQ</sequence>